<evidence type="ECO:0000313" key="1">
    <source>
        <dbReference type="EMBL" id="VAV98882.1"/>
    </source>
</evidence>
<proteinExistence type="predicted"/>
<dbReference type="EMBL" id="UOEG01000185">
    <property type="protein sequence ID" value="VAV98882.1"/>
    <property type="molecule type" value="Genomic_DNA"/>
</dbReference>
<gene>
    <name evidence="1" type="ORF">MNBD_ALPHA07-259</name>
</gene>
<evidence type="ECO:0008006" key="2">
    <source>
        <dbReference type="Google" id="ProtNLM"/>
    </source>
</evidence>
<protein>
    <recommendedName>
        <fullName evidence="2">Transporter</fullName>
    </recommendedName>
</protein>
<dbReference type="Pfam" id="PF13557">
    <property type="entry name" value="Phenol_MetA_deg"/>
    <property type="match status" value="1"/>
</dbReference>
<name>A0A3B0S4U1_9ZZZZ</name>
<sequence>MRQNKMRLGLIILGLLTSTSAAFAGPQTFNSALPVAKGQFIFREQLFYKKSSDDPSPQNRNLEVTGGISVLAYGLTGDLALFGVLPYLDKKLRLTTLGGRISRKTSGFGDARLFARYTAFQKDSPGKSLRIAPFAGVKLPTGKDNATDSLGRLPAPLQLGSGSWDPFIGTVLTYQTLQYEIDLSASYKANTRANGFEAGDEARLDASLQYRLWPQDLGSGVPGFLYGVLEANLIYRGKNRINGLRDANSGGTTVFIAPGLQYVTRRWVAEAIVQLPLSQNLNGTGLGDDFTLRTGFRVNF</sequence>
<organism evidence="1">
    <name type="scientific">hydrothermal vent metagenome</name>
    <dbReference type="NCBI Taxonomy" id="652676"/>
    <lineage>
        <taxon>unclassified sequences</taxon>
        <taxon>metagenomes</taxon>
        <taxon>ecological metagenomes</taxon>
    </lineage>
</organism>
<dbReference type="InterPro" id="IPR025737">
    <property type="entry name" value="FApF"/>
</dbReference>
<reference evidence="1" key="1">
    <citation type="submission" date="2018-06" db="EMBL/GenBank/DDBJ databases">
        <authorList>
            <person name="Zhirakovskaya E."/>
        </authorList>
    </citation>
    <scope>NUCLEOTIDE SEQUENCE</scope>
</reference>
<accession>A0A3B0S4U1</accession>
<dbReference type="AlphaFoldDB" id="A0A3B0S4U1"/>